<name>A0A088SE95_LEIPA</name>
<evidence type="ECO:0000259" key="7">
    <source>
        <dbReference type="Pfam" id="PF01764"/>
    </source>
</evidence>
<feature type="compositionally biased region" description="Polar residues" evidence="5">
    <location>
        <begin position="1121"/>
        <end position="1133"/>
    </location>
</feature>
<feature type="region of interest" description="Disordered" evidence="5">
    <location>
        <begin position="1241"/>
        <end position="1270"/>
    </location>
</feature>
<feature type="transmembrane region" description="Helical" evidence="6">
    <location>
        <begin position="450"/>
        <end position="469"/>
    </location>
</feature>
<dbReference type="VEuPathDB" id="TriTrypDB:LPMP_291320"/>
<dbReference type="OrthoDB" id="514788at2759"/>
<dbReference type="KEGG" id="lpan:LPMP_291320"/>
<organism evidence="9 10">
    <name type="scientific">Leishmania panamensis</name>
    <dbReference type="NCBI Taxonomy" id="5679"/>
    <lineage>
        <taxon>Eukaryota</taxon>
        <taxon>Discoba</taxon>
        <taxon>Euglenozoa</taxon>
        <taxon>Kinetoplastea</taxon>
        <taxon>Metakinetoplastina</taxon>
        <taxon>Trypanosomatida</taxon>
        <taxon>Trypanosomatidae</taxon>
        <taxon>Leishmaniinae</taxon>
        <taxon>Leishmania</taxon>
        <taxon>Leishmania guyanensis species complex</taxon>
    </lineage>
</organism>
<dbReference type="GO" id="GO:0016020">
    <property type="term" value="C:membrane"/>
    <property type="evidence" value="ECO:0007669"/>
    <property type="project" value="UniProtKB-SubCell"/>
</dbReference>
<dbReference type="Pfam" id="PF06664">
    <property type="entry name" value="WLS-like_TM"/>
    <property type="match status" value="1"/>
</dbReference>
<feature type="compositionally biased region" description="Low complexity" evidence="5">
    <location>
        <begin position="1241"/>
        <end position="1251"/>
    </location>
</feature>
<feature type="region of interest" description="Disordered" evidence="5">
    <location>
        <begin position="200"/>
        <end position="231"/>
    </location>
</feature>
<feature type="region of interest" description="Disordered" evidence="5">
    <location>
        <begin position="1201"/>
        <end position="1229"/>
    </location>
</feature>
<gene>
    <name evidence="9" type="ORF">LPMP_291320</name>
</gene>
<feature type="compositionally biased region" description="Polar residues" evidence="5">
    <location>
        <begin position="870"/>
        <end position="888"/>
    </location>
</feature>
<feature type="transmembrane region" description="Helical" evidence="6">
    <location>
        <begin position="578"/>
        <end position="598"/>
    </location>
</feature>
<protein>
    <submittedName>
        <fullName evidence="9">Lipase domain protein, putative</fullName>
        <ecNumber evidence="9">3.1.1.3</ecNumber>
    </submittedName>
</protein>
<sequence>MPFVIPVAGGAAAGSAIHSPFSGRHRVSSSSSHSAADGNGLEHRPVQRQQRAPAPSVPISHSAFVQGDRYGVDTSGKVRRSPPSQKERQSEKKPYECRRVIPTPPHRQLFLVDGYGRAGALDTQGHESLLATYSMDDGCGGSPSGVYGEVARAGTSTAALSDRAGTRVSAPTYMSSDTPPSATSHVQLFNSSSGVRDVQAVSPAHSPGAPFSTATAFSPDPNSSGRKHEQPDKLLAKQRFYEPVELQVESISAYAMRFTLVLWYTSLAVALVVQVIPKAQWSMVNICGADYGVDLRYMDKWTSPCVNSTPTVAPNNTLTTLATVSLRWAGANLTRQQSSMVRYRRLVLSLPPPADQASRVQEYNLVAQTRISGDGVERVSEYPFTMRCDRTKRRCDVARVPELLLGSAPKFAGEFSVTLALVPESLAAGAAGGSVGIAYQRSAYTLATIVWRYVLMFLSLIHTLRFVVYCKYTGTLYEQRWTLILQVALLWYMNPLFALNITNWPLFSTLAFMEYRTPTYFMAVFIAYMLSVMSASMMWTRPKEAQPNAGAFAKLKAFLVRSRNVCDPPMWTKLLISAYMLSIVVLDIIDACVHRYVWNSTSNSEAQFKPLYWFVVALQIAGIFVCLLLLFYLRRYLGSKPYLESRPQQLACRVFLMIFLSAIVYCVIHSLVFFLLYNRGYPALTSQQPLLQLPILLVAALFVNIMTLVYTSQNRNESVPIHPKDPRWKHVVWPDSWYRWLARHGGSQYIFATEREEMRFYRIQLEFRRRQCLAKQKRRQKGGGLLASLVSTMAGSAVATPREVTQGAVPLSVQSPIHDLQSDGHRTTRSLQRSGNAVTSWRTDVWESPRPSSHVGAADMDDAADDGGSQHCNESPDVQDNDCVTVNPTRRGRRSDALVAWGARHPAVACSPPRRFDDDGSPLAATTTLGMQSSGCWGGGVDVGSNGLTPVSIAARHIINMDRFSSYFLPDDDDMTGSGEGGAAESYSGITRHKSSAGDAYAVEGPARWRSRMLQNACAARGRDGRDASIRVGRPSQCQASWTANALMRTYSGFNRRDGCTSLSQAQSELTSGCQHHARSRSDGDMPLNSPGNGDTGVAMCHCNTPPRHNTPLLAQRSRYQDPSSTVGVTGSIETPVVATSRPPQAAAEGSADTLVLSQAASDRERGKDGQRQQGETGVALSACNGVFARQRDHMQCTVLQSQPPTADAAGTNDGRNVKRTPFADKDDPLALSSRLPMLAADPSSAAPVSDAGEDNARQRSVHGETGSCPYRWHSGDHDALSNISFRTSSDSKSDRALGGTRSLLGTLTLARERLGALMGTVERNLLERPVRGLGWLEAHIFEAAHRYFQEIQYLPFFNLETAIDCFNISWEAYRVEESTDDQAIETGSKVTPKNFPRTVAHLIKQVLCGCCPAEEDTGDDAEDGSEGEAEDEDERTWEAVEQVRGGAERTAAVVSAIGGDRTEQGRHPHSTPRRRGSNVVIVHMGAGGGGGAAGGGDDGVATSQPTSTSALAARSPLGGHPVLSPPGPEVGVAVQRTAAAAPHRTEALPMNVEKYGFVRLLVAEARDVQVLMVKMDTSAPEHKGKAPRIIIGFRGTANLSNALHDVNIHRVVWREMENADRREAANAMGEAGTERANTVGDGSTTAAQHPGCASCIRSCLSRASWRPTCHAGFLTIWKTLRSTVLSRLRDILRDDRGTVYRIFTTGHSLGGALASLCAYSITYILRRMDYPITDVTVYTYGQPRMGNRTFQRLYNKAVPRTFRVVNESDIVVAVTMFGGYHVGIEVDVDRNGNFIVKPTGIEKLFLPTRGRGLRVIHHLLTNYGVSLNAIASRTPCPARGLDFYLTADPKKVEAEVKMEATPTVEL</sequence>
<feature type="domain" description="Wntless-like transmembrane" evidence="8">
    <location>
        <begin position="442"/>
        <end position="711"/>
    </location>
</feature>
<keyword evidence="10" id="KW-1185">Reference proteome</keyword>
<proteinExistence type="predicted"/>
<dbReference type="Gene3D" id="3.40.50.1820">
    <property type="entry name" value="alpha/beta hydrolase"/>
    <property type="match status" value="1"/>
</dbReference>
<feature type="region of interest" description="Disordered" evidence="5">
    <location>
        <begin position="1417"/>
        <end position="1437"/>
    </location>
</feature>
<feature type="compositionally biased region" description="Basic and acidic residues" evidence="5">
    <location>
        <begin position="85"/>
        <end position="98"/>
    </location>
</feature>
<evidence type="ECO:0000256" key="3">
    <source>
        <dbReference type="ARBA" id="ARBA00022989"/>
    </source>
</evidence>
<accession>A0A088SE95</accession>
<evidence type="ECO:0000259" key="8">
    <source>
        <dbReference type="Pfam" id="PF06664"/>
    </source>
</evidence>
<dbReference type="SUPFAM" id="SSF53474">
    <property type="entry name" value="alpha/beta-Hydrolases"/>
    <property type="match status" value="1"/>
</dbReference>
<feature type="transmembrane region" description="Helical" evidence="6">
    <location>
        <begin position="654"/>
        <end position="677"/>
    </location>
</feature>
<dbReference type="GO" id="GO:0004806">
    <property type="term" value="F:triacylglycerol lipase activity"/>
    <property type="evidence" value="ECO:0007669"/>
    <property type="project" value="UniProtKB-EC"/>
</dbReference>
<feature type="compositionally biased region" description="Polar residues" evidence="5">
    <location>
        <begin position="212"/>
        <end position="224"/>
    </location>
</feature>
<evidence type="ECO:0000256" key="4">
    <source>
        <dbReference type="ARBA" id="ARBA00023136"/>
    </source>
</evidence>
<comment type="subcellular location">
    <subcellularLocation>
        <location evidence="1">Membrane</location>
        <topology evidence="1">Multi-pass membrane protein</topology>
    </subcellularLocation>
</comment>
<feature type="region of interest" description="Disordered" evidence="5">
    <location>
        <begin position="14"/>
        <end position="98"/>
    </location>
</feature>
<dbReference type="EMBL" id="CP009398">
    <property type="protein sequence ID" value="AIO00082.1"/>
    <property type="molecule type" value="Genomic_DNA"/>
</dbReference>
<evidence type="ECO:0000256" key="6">
    <source>
        <dbReference type="SAM" id="Phobius"/>
    </source>
</evidence>
<feature type="domain" description="Fungal lipase-type" evidence="7">
    <location>
        <begin position="1667"/>
        <end position="1775"/>
    </location>
</feature>
<dbReference type="InterPro" id="IPR051218">
    <property type="entry name" value="Sec_MonoDiacylglyc_Lipase"/>
</dbReference>
<dbReference type="VEuPathDB" id="TriTrypDB:LPAL13_290017500"/>
<feature type="transmembrane region" description="Helical" evidence="6">
    <location>
        <begin position="519"/>
        <end position="539"/>
    </location>
</feature>
<feature type="transmembrane region" description="Helical" evidence="6">
    <location>
        <begin position="689"/>
        <end position="710"/>
    </location>
</feature>
<evidence type="ECO:0000313" key="10">
    <source>
        <dbReference type="Proteomes" id="UP000063063"/>
    </source>
</evidence>
<dbReference type="InterPro" id="IPR002921">
    <property type="entry name" value="Fungal_lipase-type"/>
</dbReference>
<keyword evidence="9" id="KW-0378">Hydrolase</keyword>
<evidence type="ECO:0000256" key="2">
    <source>
        <dbReference type="ARBA" id="ARBA00022692"/>
    </source>
</evidence>
<dbReference type="InterPro" id="IPR029058">
    <property type="entry name" value="AB_hydrolase_fold"/>
</dbReference>
<keyword evidence="3 6" id="KW-1133">Transmembrane helix</keyword>
<feature type="compositionally biased region" description="Low complexity" evidence="5">
    <location>
        <begin position="14"/>
        <end position="34"/>
    </location>
</feature>
<reference evidence="9 10" key="1">
    <citation type="journal article" date="2015" name="Sci. Rep.">
        <title>The genome of Leishmania panamensis: insights into genomics of the L. (Viannia) subgenus.</title>
        <authorList>
            <person name="Llanes A."/>
            <person name="Restrepo C.M."/>
            <person name="Vecchio G.D."/>
            <person name="Anguizola F.J."/>
            <person name="Lleonart R."/>
        </authorList>
    </citation>
    <scope>NUCLEOTIDE SEQUENCE [LARGE SCALE GENOMIC DNA]</scope>
    <source>
        <strain evidence="9 10">MHOM/PA/94/PSC-1</strain>
    </source>
</reference>
<feature type="region of interest" description="Disordered" evidence="5">
    <location>
        <begin position="1118"/>
        <end position="1153"/>
    </location>
</feature>
<dbReference type="InterPro" id="IPR047843">
    <property type="entry name" value="WLS-like_TM"/>
</dbReference>
<feature type="transmembrane region" description="Helical" evidence="6">
    <location>
        <begin position="481"/>
        <end position="499"/>
    </location>
</feature>
<dbReference type="RefSeq" id="XP_010700739.1">
    <property type="nucleotide sequence ID" value="XM_010702437.1"/>
</dbReference>
<feature type="compositionally biased region" description="Acidic residues" evidence="5">
    <location>
        <begin position="1417"/>
        <end position="1436"/>
    </location>
</feature>
<feature type="region of interest" description="Disordered" evidence="5">
    <location>
        <begin position="1071"/>
        <end position="1104"/>
    </location>
</feature>
<feature type="region of interest" description="Disordered" evidence="5">
    <location>
        <begin position="818"/>
        <end position="889"/>
    </location>
</feature>
<dbReference type="GeneID" id="22576896"/>
<keyword evidence="4 6" id="KW-0472">Membrane</keyword>
<dbReference type="CDD" id="cd00519">
    <property type="entry name" value="Lipase_3"/>
    <property type="match status" value="1"/>
</dbReference>
<dbReference type="Pfam" id="PF01764">
    <property type="entry name" value="Lipase_3"/>
    <property type="match status" value="1"/>
</dbReference>
<dbReference type="eggNOG" id="KOG4569">
    <property type="taxonomic scope" value="Eukaryota"/>
</dbReference>
<evidence type="ECO:0000256" key="1">
    <source>
        <dbReference type="ARBA" id="ARBA00004141"/>
    </source>
</evidence>
<dbReference type="GO" id="GO:0006629">
    <property type="term" value="P:lipid metabolic process"/>
    <property type="evidence" value="ECO:0007669"/>
    <property type="project" value="InterPro"/>
</dbReference>
<feature type="transmembrane region" description="Helical" evidence="6">
    <location>
        <begin position="610"/>
        <end position="633"/>
    </location>
</feature>
<evidence type="ECO:0000313" key="9">
    <source>
        <dbReference type="EMBL" id="AIO00082.1"/>
    </source>
</evidence>
<dbReference type="PANTHER" id="PTHR45856:SF11">
    <property type="entry name" value="FUNGAL LIPASE-LIKE DOMAIN-CONTAINING PROTEIN"/>
    <property type="match status" value="1"/>
</dbReference>
<dbReference type="PANTHER" id="PTHR45856">
    <property type="entry name" value="ALPHA/BETA-HYDROLASES SUPERFAMILY PROTEIN"/>
    <property type="match status" value="1"/>
</dbReference>
<dbReference type="EC" id="3.1.1.3" evidence="9"/>
<dbReference type="Proteomes" id="UP000063063">
    <property type="component" value="Chromosome 29"/>
</dbReference>
<keyword evidence="2 6" id="KW-0812">Transmembrane</keyword>
<feature type="compositionally biased region" description="Polar residues" evidence="5">
    <location>
        <begin position="829"/>
        <end position="842"/>
    </location>
</feature>
<evidence type="ECO:0000256" key="5">
    <source>
        <dbReference type="SAM" id="MobiDB-lite"/>
    </source>
</evidence>